<dbReference type="Proteomes" id="UP000324222">
    <property type="component" value="Unassembled WGS sequence"/>
</dbReference>
<evidence type="ECO:0000313" key="2">
    <source>
        <dbReference type="Proteomes" id="UP000324222"/>
    </source>
</evidence>
<organism evidence="1 2">
    <name type="scientific">Portunus trituberculatus</name>
    <name type="common">Swimming crab</name>
    <name type="synonym">Neptunus trituberculatus</name>
    <dbReference type="NCBI Taxonomy" id="210409"/>
    <lineage>
        <taxon>Eukaryota</taxon>
        <taxon>Metazoa</taxon>
        <taxon>Ecdysozoa</taxon>
        <taxon>Arthropoda</taxon>
        <taxon>Crustacea</taxon>
        <taxon>Multicrustacea</taxon>
        <taxon>Malacostraca</taxon>
        <taxon>Eumalacostraca</taxon>
        <taxon>Eucarida</taxon>
        <taxon>Decapoda</taxon>
        <taxon>Pleocyemata</taxon>
        <taxon>Brachyura</taxon>
        <taxon>Eubrachyura</taxon>
        <taxon>Portunoidea</taxon>
        <taxon>Portunidae</taxon>
        <taxon>Portuninae</taxon>
        <taxon>Portunus</taxon>
    </lineage>
</organism>
<sequence>MQQLDINTNNKSGRMLCSLLTPISVRGAGEGSVSEDAGIVHENVNPAKVVQGCLYNFIAILNRIIVGHSNPSCKRT</sequence>
<keyword evidence="2" id="KW-1185">Reference proteome</keyword>
<dbReference type="EMBL" id="VSRR010000382">
    <property type="protein sequence ID" value="MPC14834.1"/>
    <property type="molecule type" value="Genomic_DNA"/>
</dbReference>
<name>A0A5B7D1M7_PORTR</name>
<comment type="caution">
    <text evidence="1">The sequence shown here is derived from an EMBL/GenBank/DDBJ whole genome shotgun (WGS) entry which is preliminary data.</text>
</comment>
<gene>
    <name evidence="1" type="ORF">E2C01_007609</name>
</gene>
<reference evidence="1 2" key="1">
    <citation type="submission" date="2019-05" db="EMBL/GenBank/DDBJ databases">
        <title>Another draft genome of Portunus trituberculatus and its Hox gene families provides insights of decapod evolution.</title>
        <authorList>
            <person name="Jeong J.-H."/>
            <person name="Song I."/>
            <person name="Kim S."/>
            <person name="Choi T."/>
            <person name="Kim D."/>
            <person name="Ryu S."/>
            <person name="Kim W."/>
        </authorList>
    </citation>
    <scope>NUCLEOTIDE SEQUENCE [LARGE SCALE GENOMIC DNA]</scope>
    <source>
        <tissue evidence="1">Muscle</tissue>
    </source>
</reference>
<dbReference type="AlphaFoldDB" id="A0A5B7D1M7"/>
<evidence type="ECO:0000313" key="1">
    <source>
        <dbReference type="EMBL" id="MPC14834.1"/>
    </source>
</evidence>
<protein>
    <submittedName>
        <fullName evidence="1">Uncharacterized protein</fullName>
    </submittedName>
</protein>
<proteinExistence type="predicted"/>
<accession>A0A5B7D1M7</accession>